<dbReference type="EnsemblPlants" id="OGLUM10G03110.1">
    <property type="protein sequence ID" value="OGLUM10G03110.1"/>
    <property type="gene ID" value="OGLUM10G03110"/>
</dbReference>
<dbReference type="AlphaFoldDB" id="A0A0E0B844"/>
<reference evidence="1" key="1">
    <citation type="submission" date="2015-04" db="UniProtKB">
        <authorList>
            <consortium name="EnsemblPlants"/>
        </authorList>
    </citation>
    <scope>IDENTIFICATION</scope>
</reference>
<dbReference type="Gramene" id="OGLUM10G03110.1">
    <property type="protein sequence ID" value="OGLUM10G03110.1"/>
    <property type="gene ID" value="OGLUM10G03110"/>
</dbReference>
<evidence type="ECO:0000313" key="1">
    <source>
        <dbReference type="EnsemblPlants" id="OGLUM10G03110.1"/>
    </source>
</evidence>
<organism evidence="1">
    <name type="scientific">Oryza glumipatula</name>
    <dbReference type="NCBI Taxonomy" id="40148"/>
    <lineage>
        <taxon>Eukaryota</taxon>
        <taxon>Viridiplantae</taxon>
        <taxon>Streptophyta</taxon>
        <taxon>Embryophyta</taxon>
        <taxon>Tracheophyta</taxon>
        <taxon>Spermatophyta</taxon>
        <taxon>Magnoliopsida</taxon>
        <taxon>Liliopsida</taxon>
        <taxon>Poales</taxon>
        <taxon>Poaceae</taxon>
        <taxon>BOP clade</taxon>
        <taxon>Oryzoideae</taxon>
        <taxon>Oryzeae</taxon>
        <taxon>Oryzinae</taxon>
        <taxon>Oryza</taxon>
    </lineage>
</organism>
<dbReference type="HOGENOM" id="CLU_1646328_0_0_1"/>
<keyword evidence="2" id="KW-1185">Reference proteome</keyword>
<name>A0A0E0B844_9ORYZ</name>
<evidence type="ECO:0000313" key="2">
    <source>
        <dbReference type="Proteomes" id="UP000026961"/>
    </source>
</evidence>
<sequence>MGLCRRDGTFAILVFPMALVFHWQLCQKLRNFHHKPAFARTPPIRRKASACSATITVATANVHGNVKLNDLPSHIILHIMSFTSMCQAGHACVLCCQISGVPSIPKNIKGELKERSFTCENLKIVEVTFLEEDPLVNRLENFFFNSGITSLQINITLWNYN</sequence>
<dbReference type="Proteomes" id="UP000026961">
    <property type="component" value="Chromosome 10"/>
</dbReference>
<protein>
    <submittedName>
        <fullName evidence="1">Uncharacterized protein</fullName>
    </submittedName>
</protein>
<accession>A0A0E0B844</accession>
<reference evidence="1" key="2">
    <citation type="submission" date="2018-05" db="EMBL/GenBank/DDBJ databases">
        <title>OgluRS3 (Oryza glumaepatula Reference Sequence Version 3).</title>
        <authorList>
            <person name="Zhang J."/>
            <person name="Kudrna D."/>
            <person name="Lee S."/>
            <person name="Talag J."/>
            <person name="Welchert J."/>
            <person name="Wing R.A."/>
        </authorList>
    </citation>
    <scope>NUCLEOTIDE SEQUENCE [LARGE SCALE GENOMIC DNA]</scope>
</reference>
<proteinExistence type="predicted"/>